<reference evidence="1 2" key="1">
    <citation type="submission" date="2023-08" db="EMBL/GenBank/DDBJ databases">
        <title>Mesonia sp. MT50, isolated from deep-sea sediment of the Mariana Trench.</title>
        <authorList>
            <person name="Fu H."/>
        </authorList>
    </citation>
    <scope>NUCLEOTIDE SEQUENCE [LARGE SCALE GENOMIC DNA]</scope>
    <source>
        <strain evidence="1 2">MT50</strain>
    </source>
</reference>
<dbReference type="EMBL" id="JAVHUL010000023">
    <property type="protein sequence ID" value="MDQ7917796.1"/>
    <property type="molecule type" value="Genomic_DNA"/>
</dbReference>
<evidence type="ECO:0000313" key="2">
    <source>
        <dbReference type="Proteomes" id="UP001230915"/>
    </source>
</evidence>
<gene>
    <name evidence="1" type="ORF">RBU60_09430</name>
</gene>
<dbReference type="RefSeq" id="WP_308864643.1">
    <property type="nucleotide sequence ID" value="NZ_JAVHUL010000023.1"/>
</dbReference>
<name>A0ABU1A3F9_9FLAO</name>
<evidence type="ECO:0000313" key="1">
    <source>
        <dbReference type="EMBL" id="MDQ7917796.1"/>
    </source>
</evidence>
<sequence length="63" mass="7214">MQLNVKDTVDQETYDQVVKLLIDYNISKTKAHKNEINKPIEIIARDKANQIIVVFMGVPFGEP</sequence>
<accession>A0ABU1A3F9</accession>
<comment type="caution">
    <text evidence="1">The sequence shown here is derived from an EMBL/GenBank/DDBJ whole genome shotgun (WGS) entry which is preliminary data.</text>
</comment>
<dbReference type="Proteomes" id="UP001230915">
    <property type="component" value="Unassembled WGS sequence"/>
</dbReference>
<organism evidence="1 2">
    <name type="scientific">Mesonia profundi</name>
    <dbReference type="NCBI Taxonomy" id="3070998"/>
    <lineage>
        <taxon>Bacteria</taxon>
        <taxon>Pseudomonadati</taxon>
        <taxon>Bacteroidota</taxon>
        <taxon>Flavobacteriia</taxon>
        <taxon>Flavobacteriales</taxon>
        <taxon>Flavobacteriaceae</taxon>
        <taxon>Mesonia</taxon>
    </lineage>
</organism>
<protein>
    <submittedName>
        <fullName evidence="1">Uncharacterized protein</fullName>
    </submittedName>
</protein>
<keyword evidence="2" id="KW-1185">Reference proteome</keyword>
<proteinExistence type="predicted"/>